<keyword evidence="3 6" id="KW-0808">Transferase</keyword>
<dbReference type="Gene3D" id="3.90.120.10">
    <property type="entry name" value="DNA Methylase, subunit A, domain 2"/>
    <property type="match status" value="1"/>
</dbReference>
<dbReference type="InterPro" id="IPR029063">
    <property type="entry name" value="SAM-dependent_MTases_sf"/>
</dbReference>
<comment type="similarity">
    <text evidence="6">Belongs to the class I-like SAM-binding methyltransferase superfamily. C5-methyltransferase family.</text>
</comment>
<proteinExistence type="inferred from homology"/>
<comment type="caution">
    <text evidence="8">The sequence shown here is derived from an EMBL/GenBank/DDBJ whole genome shotgun (WGS) entry which is preliminary data.</text>
</comment>
<dbReference type="Pfam" id="PF00145">
    <property type="entry name" value="DNA_methylase"/>
    <property type="match status" value="2"/>
</dbReference>
<evidence type="ECO:0000256" key="5">
    <source>
        <dbReference type="ARBA" id="ARBA00022747"/>
    </source>
</evidence>
<evidence type="ECO:0000256" key="2">
    <source>
        <dbReference type="ARBA" id="ARBA00022603"/>
    </source>
</evidence>
<feature type="region of interest" description="Disordered" evidence="7">
    <location>
        <begin position="84"/>
        <end position="120"/>
    </location>
</feature>
<feature type="compositionally biased region" description="Acidic residues" evidence="7">
    <location>
        <begin position="101"/>
        <end position="116"/>
    </location>
</feature>
<dbReference type="PANTHER" id="PTHR10629:SF52">
    <property type="entry name" value="DNA (CYTOSINE-5)-METHYLTRANSFERASE 1"/>
    <property type="match status" value="1"/>
</dbReference>
<dbReference type="PROSITE" id="PS51679">
    <property type="entry name" value="SAM_MT_C5"/>
    <property type="match status" value="1"/>
</dbReference>
<protein>
    <recommendedName>
        <fullName evidence="1">DNA (cytosine-5-)-methyltransferase</fullName>
        <ecNumber evidence="1">2.1.1.37</ecNumber>
    </recommendedName>
</protein>
<evidence type="ECO:0000313" key="8">
    <source>
        <dbReference type="EMBL" id="MFC4512283.1"/>
    </source>
</evidence>
<sequence length="410" mass="44951">MSTATDTLIPTNHLFSGGCGDMVGFANAGFRPRFAANHDPAAVATARANFPGVRARQENIHSLDMRRLPEAQVLVGSPICFEASPSGGRATPKTQLSLDDAAGDGETNENSDEEDEKATPAAWSLTRATAWDLLRAAEVAVAARRPYDVIAGENVPGFARWPLFNAWLRAFNDLGYTPHLTSVNAAHLESGEFGNAPQHRHRLLFVFTRKGLPKLDLRPRPLSLCPHCGLVRGTQRWETESRRRVGTYGITYIYVCPNRRCGHLEVKPVLRPIRDSIDWSLPTRKVSAGKPGKTFRAYADETVRKVGLGRARFDGEPFIAVLRNNCTTQSLDEPIGTVTAAGTHHMLVIPGESLGDCRVRMLSVRERARAQTFPDTHYFQGNATEQTRLVGNAVPPTVGSWLAQRIAAVL</sequence>
<reference evidence="9" key="1">
    <citation type="journal article" date="2019" name="Int. J. Syst. Evol. Microbiol.">
        <title>The Global Catalogue of Microorganisms (GCM) 10K type strain sequencing project: providing services to taxonomists for standard genome sequencing and annotation.</title>
        <authorList>
            <consortium name="The Broad Institute Genomics Platform"/>
            <consortium name="The Broad Institute Genome Sequencing Center for Infectious Disease"/>
            <person name="Wu L."/>
            <person name="Ma J."/>
        </authorList>
    </citation>
    <scope>NUCLEOTIDE SEQUENCE [LARGE SCALE GENOMIC DNA]</scope>
    <source>
        <strain evidence="9">CECT 8064</strain>
    </source>
</reference>
<dbReference type="EMBL" id="JBHSFS010000002">
    <property type="protein sequence ID" value="MFC4512283.1"/>
    <property type="molecule type" value="Genomic_DNA"/>
</dbReference>
<evidence type="ECO:0000313" key="9">
    <source>
        <dbReference type="Proteomes" id="UP001595990"/>
    </source>
</evidence>
<evidence type="ECO:0000256" key="4">
    <source>
        <dbReference type="ARBA" id="ARBA00022691"/>
    </source>
</evidence>
<keyword evidence="5" id="KW-0680">Restriction system</keyword>
<dbReference type="InterPro" id="IPR031303">
    <property type="entry name" value="C5_meth_CS"/>
</dbReference>
<evidence type="ECO:0000256" key="3">
    <source>
        <dbReference type="ARBA" id="ARBA00022679"/>
    </source>
</evidence>
<dbReference type="InterPro" id="IPR001525">
    <property type="entry name" value="C5_MeTfrase"/>
</dbReference>
<dbReference type="EC" id="2.1.1.37" evidence="1"/>
<keyword evidence="4 6" id="KW-0949">S-adenosyl-L-methionine</keyword>
<evidence type="ECO:0000256" key="7">
    <source>
        <dbReference type="SAM" id="MobiDB-lite"/>
    </source>
</evidence>
<dbReference type="Gene3D" id="3.40.50.150">
    <property type="entry name" value="Vaccinia Virus protein VP39"/>
    <property type="match status" value="1"/>
</dbReference>
<accession>A0ABV9BCS8</accession>
<dbReference type="GO" id="GO:0003886">
    <property type="term" value="F:DNA (cytosine-5-)-methyltransferase activity"/>
    <property type="evidence" value="ECO:0007669"/>
    <property type="project" value="UniProtKB-EC"/>
</dbReference>
<dbReference type="GO" id="GO:0032259">
    <property type="term" value="P:methylation"/>
    <property type="evidence" value="ECO:0007669"/>
    <property type="project" value="UniProtKB-KW"/>
</dbReference>
<dbReference type="SUPFAM" id="SSF53335">
    <property type="entry name" value="S-adenosyl-L-methionine-dependent methyltransferases"/>
    <property type="match status" value="1"/>
</dbReference>
<keyword evidence="9" id="KW-1185">Reference proteome</keyword>
<name>A0ABV9BCS8_9ACTN</name>
<dbReference type="InterPro" id="IPR050390">
    <property type="entry name" value="C5-Methyltransferase"/>
</dbReference>
<dbReference type="PANTHER" id="PTHR10629">
    <property type="entry name" value="CYTOSINE-SPECIFIC METHYLTRANSFERASE"/>
    <property type="match status" value="1"/>
</dbReference>
<evidence type="ECO:0000256" key="6">
    <source>
        <dbReference type="PROSITE-ProRule" id="PRU01016"/>
    </source>
</evidence>
<gene>
    <name evidence="8" type="ORF">ACFPEN_04960</name>
</gene>
<organism evidence="8 9">
    <name type="scientific">Streptomyces ehimensis</name>
    <dbReference type="NCBI Taxonomy" id="68195"/>
    <lineage>
        <taxon>Bacteria</taxon>
        <taxon>Bacillati</taxon>
        <taxon>Actinomycetota</taxon>
        <taxon>Actinomycetes</taxon>
        <taxon>Kitasatosporales</taxon>
        <taxon>Streptomycetaceae</taxon>
        <taxon>Streptomyces</taxon>
    </lineage>
</organism>
<keyword evidence="2 6" id="KW-0489">Methyltransferase</keyword>
<feature type="active site" evidence="6">
    <location>
        <position position="80"/>
    </location>
</feature>
<dbReference type="RefSeq" id="WP_417922359.1">
    <property type="nucleotide sequence ID" value="NZ_JBHSFS010000002.1"/>
</dbReference>
<dbReference type="Proteomes" id="UP001595990">
    <property type="component" value="Unassembled WGS sequence"/>
</dbReference>
<dbReference type="PROSITE" id="PS00095">
    <property type="entry name" value="C5_MTASE_2"/>
    <property type="match status" value="1"/>
</dbReference>
<evidence type="ECO:0000256" key="1">
    <source>
        <dbReference type="ARBA" id="ARBA00011975"/>
    </source>
</evidence>